<evidence type="ECO:0000256" key="1">
    <source>
        <dbReference type="SAM" id="MobiDB-lite"/>
    </source>
</evidence>
<evidence type="ECO:0000313" key="3">
    <source>
        <dbReference type="EMBL" id="OSJ35919.1"/>
    </source>
</evidence>
<feature type="signal peptide" evidence="2">
    <location>
        <begin position="1"/>
        <end position="19"/>
    </location>
</feature>
<dbReference type="Proteomes" id="UP000193884">
    <property type="component" value="Unassembled WGS sequence"/>
</dbReference>
<feature type="chain" id="PRO_5046601034" evidence="2">
    <location>
        <begin position="20"/>
        <end position="70"/>
    </location>
</feature>
<organism evidence="3 4">
    <name type="scientific">Bradyrhizobium canariense</name>
    <dbReference type="NCBI Taxonomy" id="255045"/>
    <lineage>
        <taxon>Bacteria</taxon>
        <taxon>Pseudomonadati</taxon>
        <taxon>Pseudomonadota</taxon>
        <taxon>Alphaproteobacteria</taxon>
        <taxon>Hyphomicrobiales</taxon>
        <taxon>Nitrobacteraceae</taxon>
        <taxon>Bradyrhizobium</taxon>
    </lineage>
</organism>
<evidence type="ECO:0000313" key="4">
    <source>
        <dbReference type="Proteomes" id="UP000193884"/>
    </source>
</evidence>
<comment type="caution">
    <text evidence="3">The sequence shown here is derived from an EMBL/GenBank/DDBJ whole genome shotgun (WGS) entry which is preliminary data.</text>
</comment>
<feature type="region of interest" description="Disordered" evidence="1">
    <location>
        <begin position="25"/>
        <end position="46"/>
    </location>
</feature>
<name>A0ABX3XCQ5_9BRAD</name>
<accession>A0ABX3XCQ5</accession>
<keyword evidence="4" id="KW-1185">Reference proteome</keyword>
<sequence>MRSVLAVSFLMLLCTSADAAKVRHSRARQPAAERPSPDVNSRARFAVPGWSDDATRRWLDNASSNVGRGG</sequence>
<protein>
    <submittedName>
        <fullName evidence="3">Uncharacterized protein</fullName>
    </submittedName>
</protein>
<gene>
    <name evidence="3" type="ORF">BST63_01185</name>
</gene>
<proteinExistence type="predicted"/>
<evidence type="ECO:0000256" key="2">
    <source>
        <dbReference type="SAM" id="SignalP"/>
    </source>
</evidence>
<dbReference type="EMBL" id="NAFK01000099">
    <property type="protein sequence ID" value="OSJ35919.1"/>
    <property type="molecule type" value="Genomic_DNA"/>
</dbReference>
<reference evidence="3 4" key="1">
    <citation type="submission" date="2017-03" db="EMBL/GenBank/DDBJ databases">
        <title>Whole genome sequences of fourteen strains of Bradyrhizobium canariense and one strain of Bradyrhizobium japonicum isolated from Lupinus (Papilionoideae: Genisteae) species in Algeria.</title>
        <authorList>
            <person name="Crovadore J."/>
            <person name="Chekireb D."/>
            <person name="Brachmann A."/>
            <person name="Chablais R."/>
            <person name="Cochard B."/>
            <person name="Lefort F."/>
        </authorList>
    </citation>
    <scope>NUCLEOTIDE SEQUENCE [LARGE SCALE GENOMIC DNA]</scope>
    <source>
        <strain evidence="3 4">UBMAN05</strain>
    </source>
</reference>
<keyword evidence="2" id="KW-0732">Signal</keyword>